<evidence type="ECO:0000256" key="10">
    <source>
        <dbReference type="PROSITE-ProRule" id="PRU00473"/>
    </source>
</evidence>
<evidence type="ECO:0000256" key="9">
    <source>
        <dbReference type="ARBA" id="ARBA00023237"/>
    </source>
</evidence>
<keyword evidence="3" id="KW-1134">Transmembrane beta strand</keyword>
<dbReference type="InterPro" id="IPR027385">
    <property type="entry name" value="Beta-barrel_OMP"/>
</dbReference>
<dbReference type="Gene3D" id="2.40.160.20">
    <property type="match status" value="1"/>
</dbReference>
<evidence type="ECO:0000256" key="11">
    <source>
        <dbReference type="SAM" id="SignalP"/>
    </source>
</evidence>
<keyword evidence="5 11" id="KW-0732">Signal</keyword>
<evidence type="ECO:0000256" key="5">
    <source>
        <dbReference type="ARBA" id="ARBA00022729"/>
    </source>
</evidence>
<dbReference type="AlphaFoldDB" id="A0A6I4TGH8"/>
<dbReference type="GO" id="GO:0046930">
    <property type="term" value="C:pore complex"/>
    <property type="evidence" value="ECO:0007669"/>
    <property type="project" value="UniProtKB-KW"/>
</dbReference>
<evidence type="ECO:0000256" key="7">
    <source>
        <dbReference type="ARBA" id="ARBA00023114"/>
    </source>
</evidence>
<keyword evidence="9" id="KW-0998">Cell outer membrane</keyword>
<dbReference type="PROSITE" id="PS51123">
    <property type="entry name" value="OMPA_2"/>
    <property type="match status" value="1"/>
</dbReference>
<evidence type="ECO:0000256" key="6">
    <source>
        <dbReference type="ARBA" id="ARBA00023065"/>
    </source>
</evidence>
<dbReference type="PRINTS" id="PR01021">
    <property type="entry name" value="OMPADOMAIN"/>
</dbReference>
<dbReference type="PANTHER" id="PTHR30329">
    <property type="entry name" value="STATOR ELEMENT OF FLAGELLAR MOTOR COMPLEX"/>
    <property type="match status" value="1"/>
</dbReference>
<dbReference type="GO" id="GO:0009279">
    <property type="term" value="C:cell outer membrane"/>
    <property type="evidence" value="ECO:0007669"/>
    <property type="project" value="UniProtKB-SubCell"/>
</dbReference>
<feature type="chain" id="PRO_5026319919" evidence="11">
    <location>
        <begin position="22"/>
        <end position="383"/>
    </location>
</feature>
<dbReference type="Gene3D" id="3.30.1330.60">
    <property type="entry name" value="OmpA-like domain"/>
    <property type="match status" value="1"/>
</dbReference>
<feature type="signal peptide" evidence="11">
    <location>
        <begin position="1"/>
        <end position="21"/>
    </location>
</feature>
<organism evidence="13 14">
    <name type="scientific">Tsuneonella aeria</name>
    <dbReference type="NCBI Taxonomy" id="1837929"/>
    <lineage>
        <taxon>Bacteria</taxon>
        <taxon>Pseudomonadati</taxon>
        <taxon>Pseudomonadota</taxon>
        <taxon>Alphaproteobacteria</taxon>
        <taxon>Sphingomonadales</taxon>
        <taxon>Erythrobacteraceae</taxon>
        <taxon>Tsuneonella</taxon>
    </lineage>
</organism>
<dbReference type="RefSeq" id="WP_160611231.1">
    <property type="nucleotide sequence ID" value="NZ_WTZA01000001.1"/>
</dbReference>
<dbReference type="CDD" id="cd07185">
    <property type="entry name" value="OmpA_C-like"/>
    <property type="match status" value="1"/>
</dbReference>
<evidence type="ECO:0000313" key="14">
    <source>
        <dbReference type="Proteomes" id="UP000439522"/>
    </source>
</evidence>
<evidence type="ECO:0000256" key="2">
    <source>
        <dbReference type="ARBA" id="ARBA00022448"/>
    </source>
</evidence>
<keyword evidence="7" id="KW-0626">Porin</keyword>
<dbReference type="InterPro" id="IPR006665">
    <property type="entry name" value="OmpA-like"/>
</dbReference>
<dbReference type="SUPFAM" id="SSF56925">
    <property type="entry name" value="OMPA-like"/>
    <property type="match status" value="1"/>
</dbReference>
<keyword evidence="4" id="KW-0812">Transmembrane</keyword>
<dbReference type="EMBL" id="WTZA01000001">
    <property type="protein sequence ID" value="MXO75608.1"/>
    <property type="molecule type" value="Genomic_DNA"/>
</dbReference>
<evidence type="ECO:0000256" key="8">
    <source>
        <dbReference type="ARBA" id="ARBA00023136"/>
    </source>
</evidence>
<keyword evidence="8 10" id="KW-0472">Membrane</keyword>
<dbReference type="OrthoDB" id="189250at2"/>
<accession>A0A6I4TGH8</accession>
<feature type="domain" description="OmpA-like" evidence="12">
    <location>
        <begin position="264"/>
        <end position="381"/>
    </location>
</feature>
<dbReference type="InterPro" id="IPR011250">
    <property type="entry name" value="OMP/PagP_B-barrel"/>
</dbReference>
<keyword evidence="2" id="KW-0813">Transport</keyword>
<comment type="caution">
    <text evidence="13">The sequence shown here is derived from an EMBL/GenBank/DDBJ whole genome shotgun (WGS) entry which is preliminary data.</text>
</comment>
<dbReference type="GO" id="GO:0015288">
    <property type="term" value="F:porin activity"/>
    <property type="evidence" value="ECO:0007669"/>
    <property type="project" value="UniProtKB-KW"/>
</dbReference>
<dbReference type="SUPFAM" id="SSF103088">
    <property type="entry name" value="OmpA-like"/>
    <property type="match status" value="1"/>
</dbReference>
<reference evidence="13 14" key="1">
    <citation type="submission" date="2019-12" db="EMBL/GenBank/DDBJ databases">
        <title>Genomic-based taxomic classification of the family Erythrobacteraceae.</title>
        <authorList>
            <person name="Xu L."/>
        </authorList>
    </citation>
    <scope>NUCLEOTIDE SEQUENCE [LARGE SCALE GENOMIC DNA]</scope>
    <source>
        <strain evidence="13 14">100921-2</strain>
    </source>
</reference>
<dbReference type="InterPro" id="IPR050330">
    <property type="entry name" value="Bact_OuterMem_StrucFunc"/>
</dbReference>
<dbReference type="Pfam" id="PF00691">
    <property type="entry name" value="OmpA"/>
    <property type="match status" value="1"/>
</dbReference>
<dbReference type="Proteomes" id="UP000439522">
    <property type="component" value="Unassembled WGS sequence"/>
</dbReference>
<name>A0A6I4TGH8_9SPHN</name>
<keyword evidence="6" id="KW-0406">Ion transport</keyword>
<dbReference type="GO" id="GO:0006811">
    <property type="term" value="P:monoatomic ion transport"/>
    <property type="evidence" value="ECO:0007669"/>
    <property type="project" value="UniProtKB-KW"/>
</dbReference>
<gene>
    <name evidence="13" type="ORF">GRI40_10305</name>
</gene>
<dbReference type="InterPro" id="IPR036737">
    <property type="entry name" value="OmpA-like_sf"/>
</dbReference>
<comment type="subcellular location">
    <subcellularLocation>
        <location evidence="1">Cell outer membrane</location>
        <topology evidence="1">Multi-pass membrane protein</topology>
    </subcellularLocation>
</comment>
<protein>
    <submittedName>
        <fullName evidence="13">OmpA family protein</fullName>
    </submittedName>
</protein>
<proteinExistence type="predicted"/>
<sequence length="383" mass="40342">MRKLVIGLAMASTAIASPALARDGAWYVELDGGPMIVEDIEFDLPGASNAVSVDHKKGFDFGGVVGYDFGFLRLEAEGSYREADIDQLNVGTAGVITSGNRIARGVTANADGDSSVLSFMINALADFGPDDGLQGFVGGGAGVARTKFDGVSIDRSGPDWLDDSDSGFAWQILAGVRAPLTDNIDVGLKYRFFNTAELDMVDSSGRDVNAKWRSHSLLGTIGFNFGGAPIALQTCWDGTQIPMDQVCPAQPAPPPPPPPPPPVVAPVCNKGPYIVFFEWDRSDITPEAATILNSAVSAYANCGSAAVMLAGHADRSGSNQYNVGLSQRRADAVRAYMSARGVADSQISTEAFGETQPRVPTADGVRELQNRRVEITYGPGSGM</sequence>
<evidence type="ECO:0000313" key="13">
    <source>
        <dbReference type="EMBL" id="MXO75608.1"/>
    </source>
</evidence>
<keyword evidence="14" id="KW-1185">Reference proteome</keyword>
<dbReference type="Pfam" id="PF13505">
    <property type="entry name" value="OMP_b-brl"/>
    <property type="match status" value="1"/>
</dbReference>
<dbReference type="PANTHER" id="PTHR30329:SF21">
    <property type="entry name" value="LIPOPROTEIN YIAD-RELATED"/>
    <property type="match status" value="1"/>
</dbReference>
<evidence type="ECO:0000256" key="3">
    <source>
        <dbReference type="ARBA" id="ARBA00022452"/>
    </source>
</evidence>
<evidence type="ECO:0000256" key="1">
    <source>
        <dbReference type="ARBA" id="ARBA00004571"/>
    </source>
</evidence>
<dbReference type="InterPro" id="IPR006664">
    <property type="entry name" value="OMP_bac"/>
</dbReference>
<evidence type="ECO:0000256" key="4">
    <source>
        <dbReference type="ARBA" id="ARBA00022692"/>
    </source>
</evidence>
<evidence type="ECO:0000259" key="12">
    <source>
        <dbReference type="PROSITE" id="PS51123"/>
    </source>
</evidence>